<accession>A0ABM9PEZ2</accession>
<dbReference type="InterPro" id="IPR000182">
    <property type="entry name" value="GNAT_dom"/>
</dbReference>
<evidence type="ECO:0000259" key="1">
    <source>
        <dbReference type="PROSITE" id="PS51186"/>
    </source>
</evidence>
<gene>
    <name evidence="2" type="ORF">T190423A01A_60085</name>
</gene>
<protein>
    <recommendedName>
        <fullName evidence="1">N-acetyltransferase domain-containing protein</fullName>
    </recommendedName>
</protein>
<feature type="domain" description="N-acetyltransferase" evidence="1">
    <location>
        <begin position="1"/>
        <end position="126"/>
    </location>
</feature>
<name>A0ABM9PEZ2_9FLAO</name>
<evidence type="ECO:0000313" key="3">
    <source>
        <dbReference type="Proteomes" id="UP001497527"/>
    </source>
</evidence>
<proteinExistence type="predicted"/>
<comment type="caution">
    <text evidence="2">The sequence shown here is derived from an EMBL/GenBank/DDBJ whole genome shotgun (WGS) entry which is preliminary data.</text>
</comment>
<dbReference type="Gene3D" id="3.40.630.30">
    <property type="match status" value="1"/>
</dbReference>
<dbReference type="CDD" id="cd04301">
    <property type="entry name" value="NAT_SF"/>
    <property type="match status" value="1"/>
</dbReference>
<dbReference type="RefSeq" id="WP_348718412.1">
    <property type="nucleotide sequence ID" value="NZ_CAXJIO010000015.1"/>
</dbReference>
<dbReference type="PROSITE" id="PS51186">
    <property type="entry name" value="GNAT"/>
    <property type="match status" value="1"/>
</dbReference>
<dbReference type="SUPFAM" id="SSF55729">
    <property type="entry name" value="Acyl-CoA N-acyltransferases (Nat)"/>
    <property type="match status" value="1"/>
</dbReference>
<dbReference type="InterPro" id="IPR016181">
    <property type="entry name" value="Acyl_CoA_acyltransferase"/>
</dbReference>
<organism evidence="2 3">
    <name type="scientific">Tenacibaculum polynesiense</name>
    <dbReference type="NCBI Taxonomy" id="3137857"/>
    <lineage>
        <taxon>Bacteria</taxon>
        <taxon>Pseudomonadati</taxon>
        <taxon>Bacteroidota</taxon>
        <taxon>Flavobacteriia</taxon>
        <taxon>Flavobacteriales</taxon>
        <taxon>Flavobacteriaceae</taxon>
        <taxon>Tenacibaculum</taxon>
    </lineage>
</organism>
<sequence>MESFVFKGRNFEVNFDNKAQKCSGIDKSDNKGFKLVFFSFPYSSILKITHFQVDEEKRKKGLGRFVLSKFEEWAKNENFKQIIGDITKNKDYSNPKDVVKFYKKSEYEISLKDKGMIFAEISKNLV</sequence>
<keyword evidence="3" id="KW-1185">Reference proteome</keyword>
<dbReference type="EMBL" id="CAXJIO010000015">
    <property type="protein sequence ID" value="CAL2104148.1"/>
    <property type="molecule type" value="Genomic_DNA"/>
</dbReference>
<dbReference type="Proteomes" id="UP001497527">
    <property type="component" value="Unassembled WGS sequence"/>
</dbReference>
<reference evidence="2 3" key="1">
    <citation type="submission" date="2024-05" db="EMBL/GenBank/DDBJ databases">
        <authorList>
            <person name="Duchaud E."/>
        </authorList>
    </citation>
    <scope>NUCLEOTIDE SEQUENCE [LARGE SCALE GENOMIC DNA]</scope>
    <source>
        <strain evidence="2">Ena-SAMPLE-TAB-13-05-2024-13:56:06:370-140308</strain>
    </source>
</reference>
<evidence type="ECO:0000313" key="2">
    <source>
        <dbReference type="EMBL" id="CAL2104148.1"/>
    </source>
</evidence>